<dbReference type="InterPro" id="IPR016024">
    <property type="entry name" value="ARM-type_fold"/>
</dbReference>
<feature type="signal peptide" evidence="1">
    <location>
        <begin position="1"/>
        <end position="15"/>
    </location>
</feature>
<sequence precursor="true">MLAPLWLSLSCLAFAGDVPGGHAASASRPHQSETDELVRKALGCEAEGREAERLIHLARAVAIDPGNALARALMGLVEVRGRWLRPDGAAAGVEPDRKAREREYLARRAATPTKADAQVRLADWCSKNGLEEQARAHYRVAIQLDPSKESAWRHLGYQKQGGRWVRPEDAAAEKAEAAAQKKADRSWRPRLERLRDGLSHRDADRREKARKELMAITDPRAVPSILLVLASGGETLQQAAAQALGRISGPRASDALVSLAILSPFRSVRDRASSALLFRDPGEVIGTLIGLLRRPFKYKVIPGDGPGTTGRLLVDGVAFDLRKTYRYPDMPRPESHAVNFPPGRNLDVAAVDRLVASKNAMEEQLARQETIRRAMAVDRRMEDDAAQLEKTNAAIRTVNDRALPILRTLTGRDDGPNPESWNSWWANELGLVSSSAPSSKPTYEDVETMPGVSFEVTVPTFHHGCFAAGTPVHTAGGPRAIETLRVGDLVLSQNLKDGSLGYRAVTGIHVNGPADTLRIVIAGEAVVATGIHRFWKVGMGWAMARDLRPGDRLRMAGRSGLVESVTPDARQTIYNLDVQGNRDYFVGIRGILVNDFGMVEPVETPFDAVPAAAGVATNP</sequence>
<name>A0A5B9WAZ8_9BACT</name>
<dbReference type="Pfam" id="PF07591">
    <property type="entry name" value="PT-HINT"/>
    <property type="match status" value="1"/>
</dbReference>
<organism evidence="3 4">
    <name type="scientific">Aquisphaera giovannonii</name>
    <dbReference type="NCBI Taxonomy" id="406548"/>
    <lineage>
        <taxon>Bacteria</taxon>
        <taxon>Pseudomonadati</taxon>
        <taxon>Planctomycetota</taxon>
        <taxon>Planctomycetia</taxon>
        <taxon>Isosphaerales</taxon>
        <taxon>Isosphaeraceae</taxon>
        <taxon>Aquisphaera</taxon>
    </lineage>
</organism>
<dbReference type="SUPFAM" id="SSF51294">
    <property type="entry name" value="Hedgehog/intein (Hint) domain"/>
    <property type="match status" value="1"/>
</dbReference>
<dbReference type="KEGG" id="agv:OJF2_63130"/>
<dbReference type="SMART" id="SM00306">
    <property type="entry name" value="HintN"/>
    <property type="match status" value="1"/>
</dbReference>
<feature type="domain" description="Hint" evidence="2">
    <location>
        <begin position="463"/>
        <end position="557"/>
    </location>
</feature>
<evidence type="ECO:0000256" key="1">
    <source>
        <dbReference type="SAM" id="SignalP"/>
    </source>
</evidence>
<dbReference type="Gene3D" id="1.25.40.10">
    <property type="entry name" value="Tetratricopeptide repeat domain"/>
    <property type="match status" value="1"/>
</dbReference>
<proteinExistence type="predicted"/>
<keyword evidence="1" id="KW-0732">Signal</keyword>
<dbReference type="EMBL" id="CP042997">
    <property type="protein sequence ID" value="QEH37722.1"/>
    <property type="molecule type" value="Genomic_DNA"/>
</dbReference>
<accession>A0A5B9WAZ8</accession>
<dbReference type="Proteomes" id="UP000324233">
    <property type="component" value="Chromosome"/>
</dbReference>
<dbReference type="InterPro" id="IPR011989">
    <property type="entry name" value="ARM-like"/>
</dbReference>
<dbReference type="CDD" id="cd00081">
    <property type="entry name" value="Hint"/>
    <property type="match status" value="1"/>
</dbReference>
<evidence type="ECO:0000313" key="3">
    <source>
        <dbReference type="EMBL" id="QEH37722.1"/>
    </source>
</evidence>
<dbReference type="RefSeq" id="WP_148597244.1">
    <property type="nucleotide sequence ID" value="NZ_CP042997.1"/>
</dbReference>
<evidence type="ECO:0000313" key="4">
    <source>
        <dbReference type="Proteomes" id="UP000324233"/>
    </source>
</evidence>
<dbReference type="AlphaFoldDB" id="A0A5B9WAZ8"/>
<dbReference type="SUPFAM" id="SSF48452">
    <property type="entry name" value="TPR-like"/>
    <property type="match status" value="1"/>
</dbReference>
<dbReference type="Gene3D" id="1.25.10.10">
    <property type="entry name" value="Leucine-rich Repeat Variant"/>
    <property type="match status" value="1"/>
</dbReference>
<keyword evidence="4" id="KW-1185">Reference proteome</keyword>
<dbReference type="Gene3D" id="2.170.16.10">
    <property type="entry name" value="Hedgehog/Intein (Hint) domain"/>
    <property type="match status" value="1"/>
</dbReference>
<dbReference type="InterPro" id="IPR011990">
    <property type="entry name" value="TPR-like_helical_dom_sf"/>
</dbReference>
<evidence type="ECO:0000259" key="2">
    <source>
        <dbReference type="SMART" id="SM00306"/>
    </source>
</evidence>
<protein>
    <recommendedName>
        <fullName evidence="2">Hint domain-containing protein</fullName>
    </recommendedName>
</protein>
<dbReference type="InterPro" id="IPR036844">
    <property type="entry name" value="Hint_dom_sf"/>
</dbReference>
<dbReference type="InterPro" id="IPR003587">
    <property type="entry name" value="Hint_dom_N"/>
</dbReference>
<dbReference type="OrthoDB" id="285999at2"/>
<gene>
    <name evidence="3" type="ORF">OJF2_63130</name>
</gene>
<feature type="chain" id="PRO_5022659436" description="Hint domain-containing protein" evidence="1">
    <location>
        <begin position="16"/>
        <end position="619"/>
    </location>
</feature>
<reference evidence="3 4" key="1">
    <citation type="submission" date="2019-08" db="EMBL/GenBank/DDBJ databases">
        <title>Deep-cultivation of Planctomycetes and their phenomic and genomic characterization uncovers novel biology.</title>
        <authorList>
            <person name="Wiegand S."/>
            <person name="Jogler M."/>
            <person name="Boedeker C."/>
            <person name="Pinto D."/>
            <person name="Vollmers J."/>
            <person name="Rivas-Marin E."/>
            <person name="Kohn T."/>
            <person name="Peeters S.H."/>
            <person name="Heuer A."/>
            <person name="Rast P."/>
            <person name="Oberbeckmann S."/>
            <person name="Bunk B."/>
            <person name="Jeske O."/>
            <person name="Meyerdierks A."/>
            <person name="Storesund J.E."/>
            <person name="Kallscheuer N."/>
            <person name="Luecker S."/>
            <person name="Lage O.M."/>
            <person name="Pohl T."/>
            <person name="Merkel B.J."/>
            <person name="Hornburger P."/>
            <person name="Mueller R.-W."/>
            <person name="Bruemmer F."/>
            <person name="Labrenz M."/>
            <person name="Spormann A.M."/>
            <person name="Op den Camp H."/>
            <person name="Overmann J."/>
            <person name="Amann R."/>
            <person name="Jetten M.S.M."/>
            <person name="Mascher T."/>
            <person name="Medema M.H."/>
            <person name="Devos D.P."/>
            <person name="Kaster A.-K."/>
            <person name="Ovreas L."/>
            <person name="Rohde M."/>
            <person name="Galperin M.Y."/>
            <person name="Jogler C."/>
        </authorList>
    </citation>
    <scope>NUCLEOTIDE SEQUENCE [LARGE SCALE GENOMIC DNA]</scope>
    <source>
        <strain evidence="3 4">OJF2</strain>
    </source>
</reference>
<dbReference type="SUPFAM" id="SSF48371">
    <property type="entry name" value="ARM repeat"/>
    <property type="match status" value="1"/>
</dbReference>